<evidence type="ECO:0000256" key="1">
    <source>
        <dbReference type="SAM" id="Phobius"/>
    </source>
</evidence>
<gene>
    <name evidence="2" type="ORF">LPLAT_LOCUS8049</name>
</gene>
<dbReference type="EMBL" id="OZ034826">
    <property type="protein sequence ID" value="CAL1682188.1"/>
    <property type="molecule type" value="Genomic_DNA"/>
</dbReference>
<keyword evidence="1" id="KW-1133">Transmembrane helix</keyword>
<accession>A0AAV2NP83</accession>
<feature type="transmembrane region" description="Helical" evidence="1">
    <location>
        <begin position="283"/>
        <end position="306"/>
    </location>
</feature>
<keyword evidence="3" id="KW-1185">Reference proteome</keyword>
<name>A0AAV2NP83_9HYME</name>
<protein>
    <submittedName>
        <fullName evidence="2">Uncharacterized protein</fullName>
    </submittedName>
</protein>
<dbReference type="Proteomes" id="UP001497644">
    <property type="component" value="Chromosome 3"/>
</dbReference>
<keyword evidence="1" id="KW-0812">Transmembrane</keyword>
<evidence type="ECO:0000313" key="3">
    <source>
        <dbReference type="Proteomes" id="UP001497644"/>
    </source>
</evidence>
<dbReference type="AlphaFoldDB" id="A0AAV2NP83"/>
<reference evidence="2" key="1">
    <citation type="submission" date="2024-04" db="EMBL/GenBank/DDBJ databases">
        <authorList>
            <consortium name="Molecular Ecology Group"/>
        </authorList>
    </citation>
    <scope>NUCLEOTIDE SEQUENCE</scope>
</reference>
<proteinExistence type="predicted"/>
<keyword evidence="1" id="KW-0472">Membrane</keyword>
<organism evidence="2 3">
    <name type="scientific">Lasius platythorax</name>
    <dbReference type="NCBI Taxonomy" id="488582"/>
    <lineage>
        <taxon>Eukaryota</taxon>
        <taxon>Metazoa</taxon>
        <taxon>Ecdysozoa</taxon>
        <taxon>Arthropoda</taxon>
        <taxon>Hexapoda</taxon>
        <taxon>Insecta</taxon>
        <taxon>Pterygota</taxon>
        <taxon>Neoptera</taxon>
        <taxon>Endopterygota</taxon>
        <taxon>Hymenoptera</taxon>
        <taxon>Apocrita</taxon>
        <taxon>Aculeata</taxon>
        <taxon>Formicoidea</taxon>
        <taxon>Formicidae</taxon>
        <taxon>Formicinae</taxon>
        <taxon>Lasius</taxon>
        <taxon>Lasius</taxon>
    </lineage>
</organism>
<sequence>MENERNDGKNEPRTNVRALSHIYEEVRAIKEPYSSLHKYDIQDYYKKYSPSTAKALIDTLFLSRHEICEECARMKYSPVYTDRLIYAKESLFAIEVALCQRDDVSCFTFRDPREDPPDDTPLRLQYGRNLQDYMLIYNYAKTNAAGIFYSHCWPRDVFDLRSLLKPNIYVLNYPCYDVIVNTQLYHRYVNNHYVRISKAGCASMTFYRDRNTMISYTRCISYNNDDSQDSLIYSMHQSKNNEYRRNRSSLLLLEPLLLTPELINSGHKKNTKNRALRSERVRIVRILIAYALSFLVLVSITFYIVYFT</sequence>
<evidence type="ECO:0000313" key="2">
    <source>
        <dbReference type="EMBL" id="CAL1682188.1"/>
    </source>
</evidence>